<dbReference type="Gramene" id="Pp3c20_1150V3.6">
    <property type="protein sequence ID" value="Pp3c20_1150V3.6"/>
    <property type="gene ID" value="Pp3c20_1150"/>
</dbReference>
<protein>
    <submittedName>
        <fullName evidence="1 2">Uncharacterized protein</fullName>
    </submittedName>
</protein>
<dbReference type="AlphaFoldDB" id="A0A2K1ITI2"/>
<dbReference type="EnsemblPlants" id="Pp3c20_1150V3.6">
    <property type="protein sequence ID" value="Pp3c20_1150V3.6"/>
    <property type="gene ID" value="Pp3c20_1150"/>
</dbReference>
<dbReference type="Proteomes" id="UP000006727">
    <property type="component" value="Chromosome 20"/>
</dbReference>
<name>A0A2K1ITI2_PHYPA</name>
<reference evidence="2" key="3">
    <citation type="submission" date="2020-12" db="UniProtKB">
        <authorList>
            <consortium name="EnsemblPlants"/>
        </authorList>
    </citation>
    <scope>IDENTIFICATION</scope>
</reference>
<dbReference type="Gramene" id="Pp3c20_1150V3.7">
    <property type="protein sequence ID" value="Pp3c20_1150V3.7"/>
    <property type="gene ID" value="Pp3c20_1150"/>
</dbReference>
<evidence type="ECO:0000313" key="1">
    <source>
        <dbReference type="EMBL" id="PNR32584.1"/>
    </source>
</evidence>
<reference evidence="1 3" key="2">
    <citation type="journal article" date="2018" name="Plant J.">
        <title>The Physcomitrella patens chromosome-scale assembly reveals moss genome structure and evolution.</title>
        <authorList>
            <person name="Lang D."/>
            <person name="Ullrich K.K."/>
            <person name="Murat F."/>
            <person name="Fuchs J."/>
            <person name="Jenkins J."/>
            <person name="Haas F.B."/>
            <person name="Piednoel M."/>
            <person name="Gundlach H."/>
            <person name="Van Bel M."/>
            <person name="Meyberg R."/>
            <person name="Vives C."/>
            <person name="Morata J."/>
            <person name="Symeonidi A."/>
            <person name="Hiss M."/>
            <person name="Muchero W."/>
            <person name="Kamisugi Y."/>
            <person name="Saleh O."/>
            <person name="Blanc G."/>
            <person name="Decker E.L."/>
            <person name="van Gessel N."/>
            <person name="Grimwood J."/>
            <person name="Hayes R.D."/>
            <person name="Graham S.W."/>
            <person name="Gunter L.E."/>
            <person name="McDaniel S.F."/>
            <person name="Hoernstein S.N.W."/>
            <person name="Larsson A."/>
            <person name="Li F.W."/>
            <person name="Perroud P.F."/>
            <person name="Phillips J."/>
            <person name="Ranjan P."/>
            <person name="Rokshar D.S."/>
            <person name="Rothfels C.J."/>
            <person name="Schneider L."/>
            <person name="Shu S."/>
            <person name="Stevenson D.W."/>
            <person name="Thummler F."/>
            <person name="Tillich M."/>
            <person name="Villarreal Aguilar J.C."/>
            <person name="Widiez T."/>
            <person name="Wong G.K."/>
            <person name="Wymore A."/>
            <person name="Zhang Y."/>
            <person name="Zimmer A.D."/>
            <person name="Quatrano R.S."/>
            <person name="Mayer K.F.X."/>
            <person name="Goodstein D."/>
            <person name="Casacuberta J.M."/>
            <person name="Vandepoele K."/>
            <person name="Reski R."/>
            <person name="Cuming A.C."/>
            <person name="Tuskan G.A."/>
            <person name="Maumus F."/>
            <person name="Salse J."/>
            <person name="Schmutz J."/>
            <person name="Rensing S.A."/>
        </authorList>
    </citation>
    <scope>NUCLEOTIDE SEQUENCE [LARGE SCALE GENOMIC DNA]</scope>
    <source>
        <strain evidence="2 3">cv. Gransden 2004</strain>
    </source>
</reference>
<organism evidence="1">
    <name type="scientific">Physcomitrium patens</name>
    <name type="common">Spreading-leaved earth moss</name>
    <name type="synonym">Physcomitrella patens</name>
    <dbReference type="NCBI Taxonomy" id="3218"/>
    <lineage>
        <taxon>Eukaryota</taxon>
        <taxon>Viridiplantae</taxon>
        <taxon>Streptophyta</taxon>
        <taxon>Embryophyta</taxon>
        <taxon>Bryophyta</taxon>
        <taxon>Bryophytina</taxon>
        <taxon>Bryopsida</taxon>
        <taxon>Funariidae</taxon>
        <taxon>Funariales</taxon>
        <taxon>Funariaceae</taxon>
        <taxon>Physcomitrium</taxon>
    </lineage>
</organism>
<dbReference type="EnsemblPlants" id="Pp3c20_1150V3.8">
    <property type="protein sequence ID" value="Pp3c20_1150V3.8"/>
    <property type="gene ID" value="Pp3c20_1150"/>
</dbReference>
<evidence type="ECO:0000313" key="3">
    <source>
        <dbReference type="Proteomes" id="UP000006727"/>
    </source>
</evidence>
<dbReference type="Gramene" id="Pp3c20_1150V3.3">
    <property type="protein sequence ID" value="Pp3c20_1150V3.3"/>
    <property type="gene ID" value="Pp3c20_1150"/>
</dbReference>
<dbReference type="Gramene" id="Pp3c20_1150V3.4">
    <property type="protein sequence ID" value="Pp3c20_1150V3.4"/>
    <property type="gene ID" value="Pp3c20_1150"/>
</dbReference>
<dbReference type="Gramene" id="Pp3c20_1150V3.8">
    <property type="protein sequence ID" value="Pp3c20_1150V3.8"/>
    <property type="gene ID" value="Pp3c20_1150"/>
</dbReference>
<evidence type="ECO:0000313" key="2">
    <source>
        <dbReference type="EnsemblPlants" id="Pp3c20_1150V3.1"/>
    </source>
</evidence>
<gene>
    <name evidence="1" type="ORF">PHYPA_024526</name>
</gene>
<reference evidence="1 3" key="1">
    <citation type="journal article" date="2008" name="Science">
        <title>The Physcomitrella genome reveals evolutionary insights into the conquest of land by plants.</title>
        <authorList>
            <person name="Rensing S."/>
            <person name="Lang D."/>
            <person name="Zimmer A."/>
            <person name="Terry A."/>
            <person name="Salamov A."/>
            <person name="Shapiro H."/>
            <person name="Nishiyama T."/>
            <person name="Perroud P.-F."/>
            <person name="Lindquist E."/>
            <person name="Kamisugi Y."/>
            <person name="Tanahashi T."/>
            <person name="Sakakibara K."/>
            <person name="Fujita T."/>
            <person name="Oishi K."/>
            <person name="Shin-I T."/>
            <person name="Kuroki Y."/>
            <person name="Toyoda A."/>
            <person name="Suzuki Y."/>
            <person name="Hashimoto A."/>
            <person name="Yamaguchi K."/>
            <person name="Sugano A."/>
            <person name="Kohara Y."/>
            <person name="Fujiyama A."/>
            <person name="Anterola A."/>
            <person name="Aoki S."/>
            <person name="Ashton N."/>
            <person name="Barbazuk W.B."/>
            <person name="Barker E."/>
            <person name="Bennetzen J."/>
            <person name="Bezanilla M."/>
            <person name="Blankenship R."/>
            <person name="Cho S.H."/>
            <person name="Dutcher S."/>
            <person name="Estelle M."/>
            <person name="Fawcett J.A."/>
            <person name="Gundlach H."/>
            <person name="Hanada K."/>
            <person name="Heyl A."/>
            <person name="Hicks K.A."/>
            <person name="Hugh J."/>
            <person name="Lohr M."/>
            <person name="Mayer K."/>
            <person name="Melkozernov A."/>
            <person name="Murata T."/>
            <person name="Nelson D."/>
            <person name="Pils B."/>
            <person name="Prigge M."/>
            <person name="Reiss B."/>
            <person name="Renner T."/>
            <person name="Rombauts S."/>
            <person name="Rushton P."/>
            <person name="Sanderfoot A."/>
            <person name="Schween G."/>
            <person name="Shiu S.-H."/>
            <person name="Stueber K."/>
            <person name="Theodoulou F.L."/>
            <person name="Tu H."/>
            <person name="Van de Peer Y."/>
            <person name="Verrier P.J."/>
            <person name="Waters E."/>
            <person name="Wood A."/>
            <person name="Yang L."/>
            <person name="Cove D."/>
            <person name="Cuming A."/>
            <person name="Hasebe M."/>
            <person name="Lucas S."/>
            <person name="Mishler D.B."/>
            <person name="Reski R."/>
            <person name="Grigoriev I."/>
            <person name="Quatrano R.S."/>
            <person name="Boore J.L."/>
        </authorList>
    </citation>
    <scope>NUCLEOTIDE SEQUENCE [LARGE SCALE GENOMIC DNA]</scope>
    <source>
        <strain evidence="2 3">cv. Gransden 2004</strain>
    </source>
</reference>
<dbReference type="EnsemblPlants" id="Pp3c20_1150V3.4">
    <property type="protein sequence ID" value="Pp3c20_1150V3.4"/>
    <property type="gene ID" value="Pp3c20_1150"/>
</dbReference>
<dbReference type="InParanoid" id="A0A2K1ITI2"/>
<dbReference type="EnsemblPlants" id="Pp3c20_1150V3.7">
    <property type="protein sequence ID" value="Pp3c20_1150V3.7"/>
    <property type="gene ID" value="Pp3c20_1150"/>
</dbReference>
<dbReference type="EnsemblPlants" id="Pp3c20_1150V3.2">
    <property type="protein sequence ID" value="Pp3c20_1150V3.2"/>
    <property type="gene ID" value="Pp3c20_1150"/>
</dbReference>
<accession>A0A2K1ITI2</accession>
<dbReference type="Gramene" id="Pp3c20_1150V3.2">
    <property type="protein sequence ID" value="Pp3c20_1150V3.2"/>
    <property type="gene ID" value="Pp3c20_1150"/>
</dbReference>
<dbReference type="EMBL" id="ABEU02000020">
    <property type="protein sequence ID" value="PNR32584.1"/>
    <property type="molecule type" value="Genomic_DNA"/>
</dbReference>
<dbReference type="Gramene" id="Pp3c20_1150V3.1">
    <property type="protein sequence ID" value="Pp3c20_1150V3.1"/>
    <property type="gene ID" value="Pp3c20_1150"/>
</dbReference>
<sequence>MALSISPSPTLPFSAEESFAWSFSFKSTESSSGENRDLCTKWHLRTSMQEYSKHHFHQREEFAAVGDEQKLFPESKNSAMETVVKHNKFHGVKVLATDRRIVPTGFSH</sequence>
<dbReference type="Gramene" id="Pp3c20_1150V3.5">
    <property type="protein sequence ID" value="Pp3c20_1150V3.5"/>
    <property type="gene ID" value="Pp3c20_1150"/>
</dbReference>
<keyword evidence="3" id="KW-1185">Reference proteome</keyword>
<dbReference type="EnsemblPlants" id="Pp3c20_1150V3.1">
    <property type="protein sequence ID" value="Pp3c20_1150V3.1"/>
    <property type="gene ID" value="Pp3c20_1150"/>
</dbReference>
<proteinExistence type="predicted"/>
<dbReference type="EnsemblPlants" id="Pp3c20_1150V3.5">
    <property type="protein sequence ID" value="Pp3c20_1150V3.5"/>
    <property type="gene ID" value="Pp3c20_1150"/>
</dbReference>
<dbReference type="EnsemblPlants" id="Pp3c20_1150V3.3">
    <property type="protein sequence ID" value="Pp3c20_1150V3.3"/>
    <property type="gene ID" value="Pp3c20_1150"/>
</dbReference>